<evidence type="ECO:0000256" key="2">
    <source>
        <dbReference type="ARBA" id="ARBA00004569"/>
    </source>
</evidence>
<evidence type="ECO:0000256" key="4">
    <source>
        <dbReference type="ARBA" id="ARBA00022692"/>
    </source>
</evidence>
<dbReference type="AlphaFoldDB" id="A0A4T0FKM4"/>
<evidence type="ECO:0000256" key="16">
    <source>
        <dbReference type="ARBA" id="ARBA00048040"/>
    </source>
</evidence>
<dbReference type="PROSITE" id="PS00410">
    <property type="entry name" value="G_DYNAMIN_1"/>
    <property type="match status" value="1"/>
</dbReference>
<evidence type="ECO:0000256" key="13">
    <source>
        <dbReference type="ARBA" id="ARBA00023134"/>
    </source>
</evidence>
<evidence type="ECO:0000256" key="8">
    <source>
        <dbReference type="ARBA" id="ARBA00022801"/>
    </source>
</evidence>
<dbReference type="GO" id="GO:0061024">
    <property type="term" value="P:membrane organization"/>
    <property type="evidence" value="ECO:0007669"/>
    <property type="project" value="UniProtKB-ARBA"/>
</dbReference>
<name>A0A4T0FKM4_9BASI</name>
<dbReference type="GO" id="GO:0005525">
    <property type="term" value="F:GTP binding"/>
    <property type="evidence" value="ECO:0007669"/>
    <property type="project" value="UniProtKB-KW"/>
</dbReference>
<gene>
    <name evidence="22" type="ORF">E3P99_02319</name>
</gene>
<evidence type="ECO:0000259" key="21">
    <source>
        <dbReference type="PROSITE" id="PS51718"/>
    </source>
</evidence>
<dbReference type="EC" id="3.6.5.5" evidence="3"/>
<evidence type="ECO:0000256" key="6">
    <source>
        <dbReference type="ARBA" id="ARBA00022741"/>
    </source>
</evidence>
<dbReference type="InterPro" id="IPR000375">
    <property type="entry name" value="Dynamin_stalk"/>
</dbReference>
<keyword evidence="5" id="KW-0479">Metal-binding</keyword>
<dbReference type="PANTHER" id="PTHR11566:SF212">
    <property type="entry name" value="DYNAMIN"/>
    <property type="match status" value="1"/>
</dbReference>
<keyword evidence="8" id="KW-0378">Hydrolase</keyword>
<keyword evidence="23" id="KW-1185">Reference proteome</keyword>
<dbReference type="GO" id="GO:0005886">
    <property type="term" value="C:plasma membrane"/>
    <property type="evidence" value="ECO:0007669"/>
    <property type="project" value="TreeGrafter"/>
</dbReference>
<dbReference type="GO" id="GO:0005743">
    <property type="term" value="C:mitochondrial inner membrane"/>
    <property type="evidence" value="ECO:0007669"/>
    <property type="project" value="UniProtKB-SubCell"/>
</dbReference>
<comment type="caution">
    <text evidence="22">The sequence shown here is derived from an EMBL/GenBank/DDBJ whole genome shotgun (WGS) entry which is preliminary data.</text>
</comment>
<keyword evidence="4 19" id="KW-0812">Transmembrane</keyword>
<dbReference type="GO" id="GO:0045047">
    <property type="term" value="P:protein targeting to ER"/>
    <property type="evidence" value="ECO:0007669"/>
    <property type="project" value="InterPro"/>
</dbReference>
<dbReference type="GO" id="GO:0005758">
    <property type="term" value="C:mitochondrial intermembrane space"/>
    <property type="evidence" value="ECO:0007669"/>
    <property type="project" value="UniProtKB-SubCell"/>
</dbReference>
<proteinExistence type="inferred from homology"/>
<feature type="compositionally biased region" description="Low complexity" evidence="18">
    <location>
        <begin position="124"/>
        <end position="144"/>
    </location>
</feature>
<evidence type="ECO:0000256" key="14">
    <source>
        <dbReference type="ARBA" id="ARBA00023136"/>
    </source>
</evidence>
<dbReference type="Pfam" id="PF24550">
    <property type="entry name" value="LIS_MGM1"/>
    <property type="match status" value="1"/>
</dbReference>
<evidence type="ECO:0000259" key="20">
    <source>
        <dbReference type="PROSITE" id="PS51388"/>
    </source>
</evidence>
<dbReference type="InterPro" id="IPR056495">
    <property type="entry name" value="LIS_MGM1"/>
</dbReference>
<dbReference type="PROSITE" id="PS51388">
    <property type="entry name" value="GED"/>
    <property type="match status" value="1"/>
</dbReference>
<dbReference type="OrthoDB" id="5061070at2759"/>
<comment type="catalytic activity">
    <reaction evidence="16">
        <text>GTP + H2O = GDP + phosphate + H(+)</text>
        <dbReference type="Rhea" id="RHEA:19669"/>
        <dbReference type="ChEBI" id="CHEBI:15377"/>
        <dbReference type="ChEBI" id="CHEBI:15378"/>
        <dbReference type="ChEBI" id="CHEBI:37565"/>
        <dbReference type="ChEBI" id="CHEBI:43474"/>
        <dbReference type="ChEBI" id="CHEBI:58189"/>
        <dbReference type="EC" id="3.6.5.5"/>
    </reaction>
</comment>
<dbReference type="GO" id="GO:0031623">
    <property type="term" value="P:receptor internalization"/>
    <property type="evidence" value="ECO:0007669"/>
    <property type="project" value="TreeGrafter"/>
</dbReference>
<evidence type="ECO:0000256" key="11">
    <source>
        <dbReference type="ARBA" id="ARBA00022989"/>
    </source>
</evidence>
<evidence type="ECO:0000256" key="3">
    <source>
        <dbReference type="ARBA" id="ARBA00011980"/>
    </source>
</evidence>
<dbReference type="GO" id="GO:0005874">
    <property type="term" value="C:microtubule"/>
    <property type="evidence" value="ECO:0007669"/>
    <property type="project" value="TreeGrafter"/>
</dbReference>
<evidence type="ECO:0000256" key="7">
    <source>
        <dbReference type="ARBA" id="ARBA00022792"/>
    </source>
</evidence>
<keyword evidence="11 19" id="KW-1133">Transmembrane helix</keyword>
<keyword evidence="14 19" id="KW-0472">Membrane</keyword>
<dbReference type="Proteomes" id="UP000310189">
    <property type="component" value="Unassembled WGS sequence"/>
</dbReference>
<keyword evidence="7" id="KW-0999">Mitochondrion inner membrane</keyword>
<dbReference type="Pfam" id="PF01031">
    <property type="entry name" value="Dynamin_M"/>
    <property type="match status" value="1"/>
</dbReference>
<dbReference type="PROSITE" id="PS51718">
    <property type="entry name" value="G_DYNAMIN_2"/>
    <property type="match status" value="1"/>
</dbReference>
<feature type="region of interest" description="Disordered" evidence="18">
    <location>
        <begin position="1024"/>
        <end position="1058"/>
    </location>
</feature>
<protein>
    <recommendedName>
        <fullName evidence="3">dynamin GTPase</fullName>
        <ecNumber evidence="3">3.6.5.5</ecNumber>
    </recommendedName>
</protein>
<comment type="subcellular location">
    <subcellularLocation>
        <location evidence="1">Mitochondrion inner membrane</location>
    </subcellularLocation>
    <subcellularLocation>
        <location evidence="2">Mitochondrion intermembrane space</location>
    </subcellularLocation>
</comment>
<evidence type="ECO:0000256" key="5">
    <source>
        <dbReference type="ARBA" id="ARBA00022723"/>
    </source>
</evidence>
<feature type="domain" description="Dynamin-type G" evidence="21">
    <location>
        <begin position="195"/>
        <end position="469"/>
    </location>
</feature>
<evidence type="ECO:0000313" key="22">
    <source>
        <dbReference type="EMBL" id="TIA88942.1"/>
    </source>
</evidence>
<dbReference type="GO" id="GO:0005783">
    <property type="term" value="C:endoplasmic reticulum"/>
    <property type="evidence" value="ECO:0007669"/>
    <property type="project" value="InterPro"/>
</dbReference>
<dbReference type="FunFam" id="3.40.50.300:FF:000741">
    <property type="entry name" value="Putative mitochondrial dynamin GTPase"/>
    <property type="match status" value="1"/>
</dbReference>
<dbReference type="PRINTS" id="PR00195">
    <property type="entry name" value="DYNAMIN"/>
</dbReference>
<dbReference type="GO" id="GO:0003924">
    <property type="term" value="F:GTPase activity"/>
    <property type="evidence" value="ECO:0007669"/>
    <property type="project" value="InterPro"/>
</dbReference>
<feature type="domain" description="GED" evidence="20">
    <location>
        <begin position="765"/>
        <end position="858"/>
    </location>
</feature>
<evidence type="ECO:0000256" key="19">
    <source>
        <dbReference type="SAM" id="Phobius"/>
    </source>
</evidence>
<comment type="similarity">
    <text evidence="17">Belongs to the TRAFAC class dynamin-like GTPase superfamily. Dynamin/Fzo/YdjA family.</text>
</comment>
<dbReference type="GO" id="GO:0008017">
    <property type="term" value="F:microtubule binding"/>
    <property type="evidence" value="ECO:0007669"/>
    <property type="project" value="TreeGrafter"/>
</dbReference>
<dbReference type="InterPro" id="IPR027417">
    <property type="entry name" value="P-loop_NTPase"/>
</dbReference>
<keyword evidence="12" id="KW-0496">Mitochondrion</keyword>
<dbReference type="InterPro" id="IPR020850">
    <property type="entry name" value="GED_dom"/>
</dbReference>
<dbReference type="Pfam" id="PF00350">
    <property type="entry name" value="Dynamin_N"/>
    <property type="match status" value="1"/>
</dbReference>
<feature type="transmembrane region" description="Helical" evidence="19">
    <location>
        <begin position="902"/>
        <end position="922"/>
    </location>
</feature>
<dbReference type="SMART" id="SM00053">
    <property type="entry name" value="DYNc"/>
    <property type="match status" value="1"/>
</dbReference>
<evidence type="ECO:0000256" key="1">
    <source>
        <dbReference type="ARBA" id="ARBA00004273"/>
    </source>
</evidence>
<dbReference type="InterPro" id="IPR001401">
    <property type="entry name" value="Dynamin_GTPase"/>
</dbReference>
<keyword evidence="10" id="KW-0809">Transit peptide</keyword>
<evidence type="ECO:0000313" key="23">
    <source>
        <dbReference type="Proteomes" id="UP000310189"/>
    </source>
</evidence>
<evidence type="ECO:0000256" key="12">
    <source>
        <dbReference type="ARBA" id="ARBA00023128"/>
    </source>
</evidence>
<dbReference type="InterPro" id="IPR045063">
    <property type="entry name" value="Dynamin_N"/>
</dbReference>
<dbReference type="InterPro" id="IPR012098">
    <property type="entry name" value="SND3_fun"/>
</dbReference>
<sequence>MLRNCFSPLRQLRTLHTAPVTQRNIARPISFSSLPRFVGRALRVPIAGVTVGGGTFAYANYKFEELRSKTAGVLDDFTSGFTDAYLGIRDALPSSDAFNERRESLAEWLDSFRRAKNEKDNDGNDSNDNRNNGNSNNNPSPDDLSTALLASLAVSSNQDNDDNQDKDSSPNLLMNLTRKLIEIRSILVSIDQSDNLSLPSIVVIGSQSSGKSSVLEAIVGHEFLPKGNNMVTRRPIELTLVHTPHSKSEYGEFPSLPSYGKIHDFGAIQKILTDQNLSVPASECVTDEAIDLRIYSPHVPDLTLIDLPGYVQISGMDQPDNLRESISNLCEKYIKPPNVILAVCAADVDLANSPALRASRRVDPRGQRTVGVVTKLDMVTPDEGTAILTNRKYPLQLGYVGVVCKAPKRGIIDKLAGEGNMSGAIMQREENYFQNHSQSFNKPGVLVGTNTLRKKLMEVLERSMSDSLQDVSSAVQNELTEASYQFKVEYNDRRVSPESYVAEVVDGLKAGLRDGQRSFSKPEVRSKLEDLLTDRVMFILEQLYWNDGKLAELNKLNVKGDAQGQQAIEQYWAQKSDTARSLLTKSGIGRDSSTLVAEGLRGLVEVLTTDAPYSYHEEAVSRIREFSQDILRSRLSATSDQVENALKPFKFEVETEDKEWNRGRRHAINALEAEQEACNAKLSEIRRRVGGYRKLNSIINYIQQVDEGAASSRGGSGKGEQPAWKLAYNPAHLVEARQAMLLSERLAMLKLRTSTLRSSKCKYGQGVETVCPEAFLTVVSEKLAYTSSLFLQIELLQSFFDQFPREIDSRLMYDLDRSAIEKFARENPHLDAHLSLQEKKDKLEEVMRRLHVLASAKEEQQPTAKRKFIKKLMNPAILNLVLSLGLMQVARKIPFEDENVLLAVRIGYVASMAISFVIYQWIASKIRAKNDTTVLKYTEPASPMSAEEPQLITTTNRDYDLQETSKLIKGLFTSLAMMGFLHGYMKYTQPLFIQGVLGVKNVLDSKPAKVWLFGNEAKGDLKRPWKAANPFGMGEDTKSDAASVKQAEKSIGASNKAE</sequence>
<evidence type="ECO:0000256" key="9">
    <source>
        <dbReference type="ARBA" id="ARBA00022842"/>
    </source>
</evidence>
<keyword evidence="13 17" id="KW-0342">GTP-binding</keyword>
<reference evidence="22 23" key="1">
    <citation type="submission" date="2019-03" db="EMBL/GenBank/DDBJ databases">
        <title>Sequencing 23 genomes of Wallemia ichthyophaga.</title>
        <authorList>
            <person name="Gostincar C."/>
        </authorList>
    </citation>
    <scope>NUCLEOTIDE SEQUENCE [LARGE SCALE GENOMIC DNA]</scope>
    <source>
        <strain evidence="22 23">EXF-5753</strain>
    </source>
</reference>
<evidence type="ECO:0000256" key="17">
    <source>
        <dbReference type="RuleBase" id="RU003932"/>
    </source>
</evidence>
<dbReference type="CDD" id="cd08771">
    <property type="entry name" value="DLP_1"/>
    <property type="match status" value="1"/>
</dbReference>
<evidence type="ECO:0000256" key="18">
    <source>
        <dbReference type="SAM" id="MobiDB-lite"/>
    </source>
</evidence>
<dbReference type="InterPro" id="IPR030381">
    <property type="entry name" value="G_DYNAMIN_dom"/>
</dbReference>
<dbReference type="SUPFAM" id="SSF52540">
    <property type="entry name" value="P-loop containing nucleoside triphosphate hydrolases"/>
    <property type="match status" value="1"/>
</dbReference>
<keyword evidence="9" id="KW-0460">Magnesium</keyword>
<keyword evidence="6 17" id="KW-0547">Nucleotide-binding</keyword>
<evidence type="ECO:0000256" key="15">
    <source>
        <dbReference type="ARBA" id="ARBA00023157"/>
    </source>
</evidence>
<dbReference type="Pfam" id="PF10032">
    <property type="entry name" value="Pho88"/>
    <property type="match status" value="1"/>
</dbReference>
<dbReference type="InterPro" id="IPR022812">
    <property type="entry name" value="Dynamin"/>
</dbReference>
<keyword evidence="15" id="KW-1015">Disulfide bond</keyword>
<evidence type="ECO:0000256" key="10">
    <source>
        <dbReference type="ARBA" id="ARBA00022946"/>
    </source>
</evidence>
<dbReference type="EMBL" id="SPNW01000032">
    <property type="protein sequence ID" value="TIA88942.1"/>
    <property type="molecule type" value="Genomic_DNA"/>
</dbReference>
<feature type="region of interest" description="Disordered" evidence="18">
    <location>
        <begin position="116"/>
        <end position="144"/>
    </location>
</feature>
<organism evidence="22 23">
    <name type="scientific">Wallemia hederae</name>
    <dbReference type="NCBI Taxonomy" id="1540922"/>
    <lineage>
        <taxon>Eukaryota</taxon>
        <taxon>Fungi</taxon>
        <taxon>Dikarya</taxon>
        <taxon>Basidiomycota</taxon>
        <taxon>Wallemiomycotina</taxon>
        <taxon>Wallemiomycetes</taxon>
        <taxon>Wallemiales</taxon>
        <taxon>Wallemiaceae</taxon>
        <taxon>Wallemia</taxon>
    </lineage>
</organism>
<accession>A0A4T0FKM4</accession>
<dbReference type="Gene3D" id="3.40.50.300">
    <property type="entry name" value="P-loop containing nucleotide triphosphate hydrolases"/>
    <property type="match status" value="1"/>
</dbReference>
<dbReference type="PANTHER" id="PTHR11566">
    <property type="entry name" value="DYNAMIN"/>
    <property type="match status" value="1"/>
</dbReference>
<dbReference type="GO" id="GO:0046872">
    <property type="term" value="F:metal ion binding"/>
    <property type="evidence" value="ECO:0007669"/>
    <property type="project" value="UniProtKB-KW"/>
</dbReference>
<dbReference type="InterPro" id="IPR019762">
    <property type="entry name" value="Dynamin_GTPase_CS"/>
</dbReference>